<dbReference type="EMBL" id="BPLQ01015341">
    <property type="protein sequence ID" value="GIY87445.1"/>
    <property type="molecule type" value="Genomic_DNA"/>
</dbReference>
<feature type="region of interest" description="Disordered" evidence="1">
    <location>
        <begin position="506"/>
        <end position="544"/>
    </location>
</feature>
<accession>A0AAV4WX33</accession>
<organism evidence="2 3">
    <name type="scientific">Caerostris darwini</name>
    <dbReference type="NCBI Taxonomy" id="1538125"/>
    <lineage>
        <taxon>Eukaryota</taxon>
        <taxon>Metazoa</taxon>
        <taxon>Ecdysozoa</taxon>
        <taxon>Arthropoda</taxon>
        <taxon>Chelicerata</taxon>
        <taxon>Arachnida</taxon>
        <taxon>Araneae</taxon>
        <taxon>Araneomorphae</taxon>
        <taxon>Entelegynae</taxon>
        <taxon>Araneoidea</taxon>
        <taxon>Araneidae</taxon>
        <taxon>Caerostris</taxon>
    </lineage>
</organism>
<name>A0AAV4WX33_9ARAC</name>
<feature type="region of interest" description="Disordered" evidence="1">
    <location>
        <begin position="462"/>
        <end position="486"/>
    </location>
</feature>
<proteinExistence type="predicted"/>
<reference evidence="2 3" key="1">
    <citation type="submission" date="2021-06" db="EMBL/GenBank/DDBJ databases">
        <title>Caerostris darwini draft genome.</title>
        <authorList>
            <person name="Kono N."/>
            <person name="Arakawa K."/>
        </authorList>
    </citation>
    <scope>NUCLEOTIDE SEQUENCE [LARGE SCALE GENOMIC DNA]</scope>
</reference>
<evidence type="ECO:0000313" key="2">
    <source>
        <dbReference type="EMBL" id="GIY87445.1"/>
    </source>
</evidence>
<gene>
    <name evidence="2" type="primary">Schip1_1</name>
    <name evidence="2" type="ORF">CDAR_320821</name>
</gene>
<feature type="compositionally biased region" description="Acidic residues" evidence="1">
    <location>
        <begin position="112"/>
        <end position="122"/>
    </location>
</feature>
<feature type="region of interest" description="Disordered" evidence="1">
    <location>
        <begin position="83"/>
        <end position="188"/>
    </location>
</feature>
<evidence type="ECO:0000256" key="1">
    <source>
        <dbReference type="SAM" id="MobiDB-lite"/>
    </source>
</evidence>
<sequence length="588" mass="65573">MPWSVDAVEGMRLKQEIRQVEPPHSLVLCNNSTRDIDDISFKKVNTKVSPETLSHRLEKGWQHLQECSDSFLNNNNNSLDLNDNKLDDGNVATSSEVSPSFVDGDYRNMSSDDSDSSSDDESSASYSDTSPLLDVSSLGNSDVSLDSDMSEDSSSSSNSSSSSSDGDMLDGCNNFNNNNGDEDQDMSIMDAPSMQSSWMSFSSAASTPSMAGPSRGQIVLPDVLPIGKMPKNDDEDSVLCDNGSSASYSAVSTRNLEITFEKKRSNQDLGAPRMSGDCCLVEITAQPDVQVDIRVNPMSSRPHREARTMSIKHGNTYPREARNNKRYLKNRDISAWIVNDSFDEYNDDKSNKEWTLDEGIRLNNFTIVNGYKTLSLTELVNPNTNEENQIIQKLETDTRRTLNDSRSAKTNMTTFTNSYRNFERNYSKLPANVHMCCKDNWRHQKDFKNAILKQKPPSIENATINKLSPAPMTSKEGSFPLKVSPPKPRNLAKDVVIEKSKPIISSRVSGTDSNSNKLVQTDKLPPKPKKENPYCSKKKPNDSKLSSPELFEVYTMETALPQINWAAISKGCKESDWIRKVNSLKYLT</sequence>
<feature type="compositionally biased region" description="Polar residues" evidence="1">
    <location>
        <begin position="506"/>
        <end position="519"/>
    </location>
</feature>
<feature type="compositionally biased region" description="Low complexity" evidence="1">
    <location>
        <begin position="141"/>
        <end position="166"/>
    </location>
</feature>
<protein>
    <submittedName>
        <fullName evidence="2">Schwannomin-interacting protein 1</fullName>
    </submittedName>
</protein>
<evidence type="ECO:0000313" key="3">
    <source>
        <dbReference type="Proteomes" id="UP001054837"/>
    </source>
</evidence>
<comment type="caution">
    <text evidence="2">The sequence shown here is derived from an EMBL/GenBank/DDBJ whole genome shotgun (WGS) entry which is preliminary data.</text>
</comment>
<dbReference type="Proteomes" id="UP001054837">
    <property type="component" value="Unassembled WGS sequence"/>
</dbReference>
<keyword evidence="3" id="KW-1185">Reference proteome</keyword>
<dbReference type="AlphaFoldDB" id="A0AAV4WX33"/>